<evidence type="ECO:0000256" key="1">
    <source>
        <dbReference type="SAM" id="SignalP"/>
    </source>
</evidence>
<organism evidence="2 3">
    <name type="scientific">Rubroshorea leprosula</name>
    <dbReference type="NCBI Taxonomy" id="152421"/>
    <lineage>
        <taxon>Eukaryota</taxon>
        <taxon>Viridiplantae</taxon>
        <taxon>Streptophyta</taxon>
        <taxon>Embryophyta</taxon>
        <taxon>Tracheophyta</taxon>
        <taxon>Spermatophyta</taxon>
        <taxon>Magnoliopsida</taxon>
        <taxon>eudicotyledons</taxon>
        <taxon>Gunneridae</taxon>
        <taxon>Pentapetalae</taxon>
        <taxon>rosids</taxon>
        <taxon>malvids</taxon>
        <taxon>Malvales</taxon>
        <taxon>Dipterocarpaceae</taxon>
        <taxon>Rubroshorea</taxon>
    </lineage>
</organism>
<comment type="caution">
    <text evidence="2">The sequence shown here is derived from an EMBL/GenBank/DDBJ whole genome shotgun (WGS) entry which is preliminary data.</text>
</comment>
<evidence type="ECO:0000313" key="2">
    <source>
        <dbReference type="EMBL" id="GKV47178.1"/>
    </source>
</evidence>
<keyword evidence="1" id="KW-0732">Signal</keyword>
<proteinExistence type="predicted"/>
<gene>
    <name evidence="2" type="ORF">SLEP1_g54097</name>
</gene>
<feature type="signal peptide" evidence="1">
    <location>
        <begin position="1"/>
        <end position="21"/>
    </location>
</feature>
<protein>
    <submittedName>
        <fullName evidence="2">Uncharacterized protein</fullName>
    </submittedName>
</protein>
<dbReference type="AlphaFoldDB" id="A0AAV5ME92"/>
<accession>A0AAV5ME92</accession>
<dbReference type="Proteomes" id="UP001054252">
    <property type="component" value="Unassembled WGS sequence"/>
</dbReference>
<feature type="chain" id="PRO_5043585305" evidence="1">
    <location>
        <begin position="22"/>
        <end position="122"/>
    </location>
</feature>
<dbReference type="EMBL" id="BPVZ01000222">
    <property type="protein sequence ID" value="GKV47178.1"/>
    <property type="molecule type" value="Genomic_DNA"/>
</dbReference>
<keyword evidence="3" id="KW-1185">Reference proteome</keyword>
<sequence length="122" mass="13690">MVPRLWVTILVQCMHLALVEMESGHRKAYLSLNEKNEKVLEEKFIDSTDYIGTTIGSNNVSRLKTKTNFRCLTDGVGVMGDYSGVMLALGFAPRVLLFFFLPTPATREAPQPPPPISGREYR</sequence>
<name>A0AAV5ME92_9ROSI</name>
<reference evidence="2 3" key="1">
    <citation type="journal article" date="2021" name="Commun. Biol.">
        <title>The genome of Shorea leprosula (Dipterocarpaceae) highlights the ecological relevance of drought in aseasonal tropical rainforests.</title>
        <authorList>
            <person name="Ng K.K.S."/>
            <person name="Kobayashi M.J."/>
            <person name="Fawcett J.A."/>
            <person name="Hatakeyama M."/>
            <person name="Paape T."/>
            <person name="Ng C.H."/>
            <person name="Ang C.C."/>
            <person name="Tnah L.H."/>
            <person name="Lee C.T."/>
            <person name="Nishiyama T."/>
            <person name="Sese J."/>
            <person name="O'Brien M.J."/>
            <person name="Copetti D."/>
            <person name="Mohd Noor M.I."/>
            <person name="Ong R.C."/>
            <person name="Putra M."/>
            <person name="Sireger I.Z."/>
            <person name="Indrioko S."/>
            <person name="Kosugi Y."/>
            <person name="Izuno A."/>
            <person name="Isagi Y."/>
            <person name="Lee S.L."/>
            <person name="Shimizu K.K."/>
        </authorList>
    </citation>
    <scope>NUCLEOTIDE SEQUENCE [LARGE SCALE GENOMIC DNA]</scope>
    <source>
        <strain evidence="2">214</strain>
    </source>
</reference>
<evidence type="ECO:0000313" key="3">
    <source>
        <dbReference type="Proteomes" id="UP001054252"/>
    </source>
</evidence>